<evidence type="ECO:0000313" key="2">
    <source>
        <dbReference type="Proteomes" id="UP000829398"/>
    </source>
</evidence>
<protein>
    <submittedName>
        <fullName evidence="1">Uncharacterized protein</fullName>
    </submittedName>
</protein>
<accession>A0ACB8I7T1</accession>
<sequence length="187" mass="20525">MDLTIYFLYKLWLGVDSTLGAGAYILVGTVAREHSGPALTLSFPYSWNSFCFFSLLLCRACKSLAICWECLSLFIHMCWRRVVDWLALILEYTIGGSAVPRGIYPNLVWLCILPFCLAHQEIPGLDIIVDPCAAIIVLFVTGLLCVGIKEVPVLSTLQSSIDSVSLQFSQSSLAISGENLVDVGTLK</sequence>
<comment type="caution">
    <text evidence="1">The sequence shown here is derived from an EMBL/GenBank/DDBJ whole genome shotgun (WGS) entry which is preliminary data.</text>
</comment>
<keyword evidence="2" id="KW-1185">Reference proteome</keyword>
<name>A0ACB8I7T1_CITSI</name>
<gene>
    <name evidence="1" type="ORF">KPL71_027560</name>
</gene>
<organism evidence="1 2">
    <name type="scientific">Citrus sinensis</name>
    <name type="common">Sweet orange</name>
    <name type="synonym">Citrus aurantium var. sinensis</name>
    <dbReference type="NCBI Taxonomy" id="2711"/>
    <lineage>
        <taxon>Eukaryota</taxon>
        <taxon>Viridiplantae</taxon>
        <taxon>Streptophyta</taxon>
        <taxon>Embryophyta</taxon>
        <taxon>Tracheophyta</taxon>
        <taxon>Spermatophyta</taxon>
        <taxon>Magnoliopsida</taxon>
        <taxon>eudicotyledons</taxon>
        <taxon>Gunneridae</taxon>
        <taxon>Pentapetalae</taxon>
        <taxon>rosids</taxon>
        <taxon>malvids</taxon>
        <taxon>Sapindales</taxon>
        <taxon>Rutaceae</taxon>
        <taxon>Aurantioideae</taxon>
        <taxon>Citrus</taxon>
    </lineage>
</organism>
<evidence type="ECO:0000313" key="1">
    <source>
        <dbReference type="EMBL" id="KAH9683056.1"/>
    </source>
</evidence>
<reference evidence="2" key="1">
    <citation type="journal article" date="2023" name="Hortic. Res.">
        <title>A chromosome-level phased genome enabling allele-level studies in sweet orange: a case study on citrus Huanglongbing tolerance.</title>
        <authorList>
            <person name="Wu B."/>
            <person name="Yu Q."/>
            <person name="Deng Z."/>
            <person name="Duan Y."/>
            <person name="Luo F."/>
            <person name="Gmitter F. Jr."/>
        </authorList>
    </citation>
    <scope>NUCLEOTIDE SEQUENCE [LARGE SCALE GENOMIC DNA]</scope>
    <source>
        <strain evidence="2">cv. Valencia</strain>
    </source>
</reference>
<dbReference type="EMBL" id="CM039178">
    <property type="protein sequence ID" value="KAH9683056.1"/>
    <property type="molecule type" value="Genomic_DNA"/>
</dbReference>
<proteinExistence type="predicted"/>
<dbReference type="Proteomes" id="UP000829398">
    <property type="component" value="Chromosome 9"/>
</dbReference>